<dbReference type="RefSeq" id="WP_310224339.1">
    <property type="nucleotide sequence ID" value="NZ_JAVDSB010000001.1"/>
</dbReference>
<organism evidence="1 2">
    <name type="scientific">Paenibacillus qinlingensis</name>
    <dbReference type="NCBI Taxonomy" id="1837343"/>
    <lineage>
        <taxon>Bacteria</taxon>
        <taxon>Bacillati</taxon>
        <taxon>Bacillota</taxon>
        <taxon>Bacilli</taxon>
        <taxon>Bacillales</taxon>
        <taxon>Paenibacillaceae</taxon>
        <taxon>Paenibacillus</taxon>
    </lineage>
</organism>
<keyword evidence="2" id="KW-1185">Reference proteome</keyword>
<protein>
    <submittedName>
        <fullName evidence="1">Uncharacterized protein</fullName>
    </submittedName>
</protein>
<sequence>MLSLRISHYFVLSLLFGSTLLQINPEAEASSYVPMESSEMPSTQTDQFKNRLKQLEPPLPIHMDELPFQTNLNKLYPKHTVSLSDIIHKGNQIPFNRMTSKPAYIRPVYEPHWHSTYWGGRWSYVPSRIYYASHRLFPTYDIGLSNWMNFEKEMGFQIDMFQNETALDMYLVVFQTEVTAVYTQENQIVIVGNPKRDGVEVITIKTGDLRPENKKDMLLVQLSTDSGHELDYSLINYVPPDFWLQQKAKHSKGLSQKP</sequence>
<gene>
    <name evidence="1" type="ORF">J2736_001175</name>
</gene>
<name>A0ABU1NSK5_9BACL</name>
<dbReference type="Proteomes" id="UP001267290">
    <property type="component" value="Unassembled WGS sequence"/>
</dbReference>
<accession>A0ABU1NSK5</accession>
<evidence type="ECO:0000313" key="1">
    <source>
        <dbReference type="EMBL" id="MDR6549992.1"/>
    </source>
</evidence>
<dbReference type="EMBL" id="JAVDSB010000001">
    <property type="protein sequence ID" value="MDR6549992.1"/>
    <property type="molecule type" value="Genomic_DNA"/>
</dbReference>
<reference evidence="1 2" key="1">
    <citation type="submission" date="2023-07" db="EMBL/GenBank/DDBJ databases">
        <title>Sorghum-associated microbial communities from plants grown in Nebraska, USA.</title>
        <authorList>
            <person name="Schachtman D."/>
        </authorList>
    </citation>
    <scope>NUCLEOTIDE SEQUENCE [LARGE SCALE GENOMIC DNA]</scope>
    <source>
        <strain evidence="1 2">CC258</strain>
    </source>
</reference>
<proteinExistence type="predicted"/>
<evidence type="ECO:0000313" key="2">
    <source>
        <dbReference type="Proteomes" id="UP001267290"/>
    </source>
</evidence>
<comment type="caution">
    <text evidence="1">The sequence shown here is derived from an EMBL/GenBank/DDBJ whole genome shotgun (WGS) entry which is preliminary data.</text>
</comment>